<feature type="domain" description="DDE Tnp4" evidence="8">
    <location>
        <begin position="125"/>
        <end position="261"/>
    </location>
</feature>
<dbReference type="GO" id="GO:0016787">
    <property type="term" value="F:hydrolase activity"/>
    <property type="evidence" value="ECO:0007669"/>
    <property type="project" value="UniProtKB-KW"/>
</dbReference>
<dbReference type="STRING" id="1661398.A0A482W8Y8"/>
<protein>
    <submittedName>
        <fullName evidence="9">DDE Tnp 4 and/or Plant tran domain containing protein</fullName>
    </submittedName>
</protein>
<keyword evidence="10" id="KW-1185">Reference proteome</keyword>
<dbReference type="AlphaFoldDB" id="A0A482W8Y8"/>
<dbReference type="InterPro" id="IPR027806">
    <property type="entry name" value="HARBI1_dom"/>
</dbReference>
<keyword evidence="6" id="KW-0378">Hydrolase</keyword>
<dbReference type="Proteomes" id="UP000292052">
    <property type="component" value="Unassembled WGS sequence"/>
</dbReference>
<comment type="similarity">
    <text evidence="3">Belongs to the HARBI1 family.</text>
</comment>
<name>A0A482W8Y8_ASBVE</name>
<evidence type="ECO:0000256" key="7">
    <source>
        <dbReference type="ARBA" id="ARBA00023242"/>
    </source>
</evidence>
<sequence length="313" mass="36333">MDTDIWFLSDDYEEPIERIRRRTVRNREDPFEMLDSIDFQQRYRLKNETVMSLVHEIGNEIGYSSLRNNCVNALTSKIARLEQQHIQMPKTEAEVTEIKAGFYNLHGFPRVVGALDCTRSPGGPNVELYRNRKRYFSLNLQNICDSKLKIRYIIARWPGFVHDSTTFNDSPLPVEFEMGTYNNGVLIGDGGYPYKPYLLTPILNPSNASEEAYNQAHILTRNSIERCFGVLKRRFPCLQIDLRVNLALTTQIIVACAALHNICKEQNDIFEYDGEEIIEENFNEDDILVHYNQNDNVTRNALILQFLQDKKLV</sequence>
<evidence type="ECO:0000256" key="6">
    <source>
        <dbReference type="ARBA" id="ARBA00022801"/>
    </source>
</evidence>
<dbReference type="PANTHER" id="PTHR22930:SF289">
    <property type="entry name" value="DDE TNP4 DOMAIN-CONTAINING PROTEIN-RELATED"/>
    <property type="match status" value="1"/>
</dbReference>
<keyword evidence="5" id="KW-0479">Metal-binding</keyword>
<comment type="cofactor">
    <cofactor evidence="1">
        <name>a divalent metal cation</name>
        <dbReference type="ChEBI" id="CHEBI:60240"/>
    </cofactor>
</comment>
<evidence type="ECO:0000313" key="10">
    <source>
        <dbReference type="Proteomes" id="UP000292052"/>
    </source>
</evidence>
<dbReference type="InterPro" id="IPR045249">
    <property type="entry name" value="HARBI1-like"/>
</dbReference>
<dbReference type="Pfam" id="PF13359">
    <property type="entry name" value="DDE_Tnp_4"/>
    <property type="match status" value="1"/>
</dbReference>
<evidence type="ECO:0000256" key="1">
    <source>
        <dbReference type="ARBA" id="ARBA00001968"/>
    </source>
</evidence>
<comment type="caution">
    <text evidence="9">The sequence shown here is derived from an EMBL/GenBank/DDBJ whole genome shotgun (WGS) entry which is preliminary data.</text>
</comment>
<keyword evidence="7" id="KW-0539">Nucleus</keyword>
<accession>A0A482W8Y8</accession>
<evidence type="ECO:0000256" key="3">
    <source>
        <dbReference type="ARBA" id="ARBA00006958"/>
    </source>
</evidence>
<dbReference type="OrthoDB" id="6757375at2759"/>
<evidence type="ECO:0000256" key="4">
    <source>
        <dbReference type="ARBA" id="ARBA00022722"/>
    </source>
</evidence>
<reference evidence="9 10" key="1">
    <citation type="submission" date="2017-03" db="EMBL/GenBank/DDBJ databases">
        <title>Genome of the blue death feigning beetle - Asbolus verrucosus.</title>
        <authorList>
            <person name="Rider S.D."/>
        </authorList>
    </citation>
    <scope>NUCLEOTIDE SEQUENCE [LARGE SCALE GENOMIC DNA]</scope>
    <source>
        <strain evidence="9">Butters</strain>
        <tissue evidence="9">Head and leg muscle</tissue>
    </source>
</reference>
<evidence type="ECO:0000256" key="2">
    <source>
        <dbReference type="ARBA" id="ARBA00004123"/>
    </source>
</evidence>
<dbReference type="EMBL" id="QDEB01015616">
    <property type="protein sequence ID" value="RZC41630.1"/>
    <property type="molecule type" value="Genomic_DNA"/>
</dbReference>
<evidence type="ECO:0000259" key="8">
    <source>
        <dbReference type="Pfam" id="PF13359"/>
    </source>
</evidence>
<dbReference type="GO" id="GO:0004518">
    <property type="term" value="F:nuclease activity"/>
    <property type="evidence" value="ECO:0007669"/>
    <property type="project" value="UniProtKB-KW"/>
</dbReference>
<evidence type="ECO:0000313" key="9">
    <source>
        <dbReference type="EMBL" id="RZC41630.1"/>
    </source>
</evidence>
<organism evidence="9 10">
    <name type="scientific">Asbolus verrucosus</name>
    <name type="common">Desert ironclad beetle</name>
    <dbReference type="NCBI Taxonomy" id="1661398"/>
    <lineage>
        <taxon>Eukaryota</taxon>
        <taxon>Metazoa</taxon>
        <taxon>Ecdysozoa</taxon>
        <taxon>Arthropoda</taxon>
        <taxon>Hexapoda</taxon>
        <taxon>Insecta</taxon>
        <taxon>Pterygota</taxon>
        <taxon>Neoptera</taxon>
        <taxon>Endopterygota</taxon>
        <taxon>Coleoptera</taxon>
        <taxon>Polyphaga</taxon>
        <taxon>Cucujiformia</taxon>
        <taxon>Tenebrionidae</taxon>
        <taxon>Pimeliinae</taxon>
        <taxon>Asbolus</taxon>
    </lineage>
</organism>
<dbReference type="PANTHER" id="PTHR22930">
    <property type="match status" value="1"/>
</dbReference>
<keyword evidence="4" id="KW-0540">Nuclease</keyword>
<dbReference type="GO" id="GO:0005634">
    <property type="term" value="C:nucleus"/>
    <property type="evidence" value="ECO:0007669"/>
    <property type="project" value="UniProtKB-SubCell"/>
</dbReference>
<dbReference type="GO" id="GO:0046872">
    <property type="term" value="F:metal ion binding"/>
    <property type="evidence" value="ECO:0007669"/>
    <property type="project" value="UniProtKB-KW"/>
</dbReference>
<gene>
    <name evidence="9" type="ORF">BDFB_012955</name>
</gene>
<evidence type="ECO:0000256" key="5">
    <source>
        <dbReference type="ARBA" id="ARBA00022723"/>
    </source>
</evidence>
<comment type="subcellular location">
    <subcellularLocation>
        <location evidence="2">Nucleus</location>
    </subcellularLocation>
</comment>
<proteinExistence type="inferred from homology"/>